<feature type="compositionally biased region" description="Low complexity" evidence="7">
    <location>
        <begin position="352"/>
        <end position="381"/>
    </location>
</feature>
<keyword evidence="8" id="KW-0472">Membrane</keyword>
<dbReference type="EMBL" id="CP027433">
    <property type="protein sequence ID" value="AVM00414.1"/>
    <property type="molecule type" value="Genomic_DNA"/>
</dbReference>
<evidence type="ECO:0000313" key="10">
    <source>
        <dbReference type="EMBL" id="AVM00414.1"/>
    </source>
</evidence>
<dbReference type="AlphaFoldDB" id="A0A2S0KFH0"/>
<protein>
    <recommendedName>
        <fullName evidence="1">non-specific serine/threonine protein kinase</fullName>
        <ecNumber evidence="1">2.7.11.1</ecNumber>
    </recommendedName>
</protein>
<dbReference type="InterPro" id="IPR000719">
    <property type="entry name" value="Prot_kinase_dom"/>
</dbReference>
<evidence type="ECO:0000256" key="1">
    <source>
        <dbReference type="ARBA" id="ARBA00012513"/>
    </source>
</evidence>
<keyword evidence="5 10" id="KW-0418">Kinase</keyword>
<evidence type="ECO:0000256" key="3">
    <source>
        <dbReference type="ARBA" id="ARBA00022679"/>
    </source>
</evidence>
<dbReference type="InterPro" id="IPR008271">
    <property type="entry name" value="Ser/Thr_kinase_AS"/>
</dbReference>
<evidence type="ECO:0000259" key="9">
    <source>
        <dbReference type="PROSITE" id="PS50011"/>
    </source>
</evidence>
<dbReference type="PROSITE" id="PS50011">
    <property type="entry name" value="PROTEIN_KINASE_DOM"/>
    <property type="match status" value="1"/>
</dbReference>
<evidence type="ECO:0000256" key="4">
    <source>
        <dbReference type="ARBA" id="ARBA00022741"/>
    </source>
</evidence>
<dbReference type="InterPro" id="IPR011009">
    <property type="entry name" value="Kinase-like_dom_sf"/>
</dbReference>
<accession>A0A2S0KFH0</accession>
<dbReference type="SMART" id="SM00220">
    <property type="entry name" value="S_TKc"/>
    <property type="match status" value="1"/>
</dbReference>
<proteinExistence type="predicted"/>
<dbReference type="Gene3D" id="1.10.510.10">
    <property type="entry name" value="Transferase(Phosphotransferase) domain 1"/>
    <property type="match status" value="1"/>
</dbReference>
<evidence type="ECO:0000256" key="8">
    <source>
        <dbReference type="SAM" id="Phobius"/>
    </source>
</evidence>
<dbReference type="Gene3D" id="3.30.200.20">
    <property type="entry name" value="Phosphorylase Kinase, domain 1"/>
    <property type="match status" value="1"/>
</dbReference>
<evidence type="ECO:0000256" key="7">
    <source>
        <dbReference type="SAM" id="MobiDB-lite"/>
    </source>
</evidence>
<dbReference type="PANTHER" id="PTHR43289:SF6">
    <property type="entry name" value="SERINE_THREONINE-PROTEIN KINASE NEKL-3"/>
    <property type="match status" value="1"/>
</dbReference>
<evidence type="ECO:0000256" key="5">
    <source>
        <dbReference type="ARBA" id="ARBA00022777"/>
    </source>
</evidence>
<reference evidence="10 11" key="1">
    <citation type="submission" date="2018-03" db="EMBL/GenBank/DDBJ databases">
        <title>Characteristics and genome of n-alkane degrading marine bacteria Gordonia iterans isolated from crude oil contaminated in Tae-an, South Korea.</title>
        <authorList>
            <person name="Lee S.-S."/>
            <person name="Kim H."/>
        </authorList>
    </citation>
    <scope>NUCLEOTIDE SEQUENCE [LARGE SCALE GENOMIC DNA]</scope>
    <source>
        <strain evidence="10 11">Co17</strain>
    </source>
</reference>
<keyword evidence="2 10" id="KW-0723">Serine/threonine-protein kinase</keyword>
<name>A0A2S0KFH0_9ACTN</name>
<dbReference type="KEGG" id="git:C6V83_09130"/>
<evidence type="ECO:0000256" key="2">
    <source>
        <dbReference type="ARBA" id="ARBA00022527"/>
    </source>
</evidence>
<evidence type="ECO:0000313" key="11">
    <source>
        <dbReference type="Proteomes" id="UP000239814"/>
    </source>
</evidence>
<feature type="transmembrane region" description="Helical" evidence="8">
    <location>
        <begin position="323"/>
        <end position="344"/>
    </location>
</feature>
<sequence length="485" mass="49819">MAMPQPGGEFAGYDVLSLLGRGGMGSVFLVHNPHLDRREALKALSVNSSGDFAARFAAEARTVAKLDHPGIVTVYHHGITDDMPWFTMQYLEGSDLDGAGTLPYGDVVAIVSQTAAALDYAHRRGVVHRDVKPANILVRRDAHGAIDRVTVLDFGIARLAGATSMTAAGSFVGTLSYAAPESVDGRRDIPAADQYSLAATAYALLAGRPPFAGLPTAALLHAQLSETPPPISRFVPELAGLDPVFATALAKDPAQRYSSCQAFAAALASGGDPKTRKQTLVAPVSTPAPYTQSGTGYPPTGTAYRPAAGPYPPAPAKTSRTTIVLALIAILIGIAVIAGAIVLATRGDDSSRTSSAAGSSTASTADPAGSTPADAPSTTTASDRVWGFVVSPEGRVIRFRNYASREAMLGKAAEYGYNSTWGYASFTSGCGAVARAAAAGSSDSYFVARGSDRASAESQALSEARRSTGAAGTTVSSLCVGDSLS</sequence>
<dbReference type="Pfam" id="PF00069">
    <property type="entry name" value="Pkinase"/>
    <property type="match status" value="1"/>
</dbReference>
<dbReference type="PROSITE" id="PS00108">
    <property type="entry name" value="PROTEIN_KINASE_ST"/>
    <property type="match status" value="1"/>
</dbReference>
<evidence type="ECO:0000256" key="6">
    <source>
        <dbReference type="ARBA" id="ARBA00022840"/>
    </source>
</evidence>
<dbReference type="PANTHER" id="PTHR43289">
    <property type="entry name" value="MITOGEN-ACTIVATED PROTEIN KINASE KINASE KINASE 20-RELATED"/>
    <property type="match status" value="1"/>
</dbReference>
<dbReference type="SUPFAM" id="SSF56112">
    <property type="entry name" value="Protein kinase-like (PK-like)"/>
    <property type="match status" value="1"/>
</dbReference>
<keyword evidence="4" id="KW-0547">Nucleotide-binding</keyword>
<dbReference type="OrthoDB" id="9796385at2"/>
<gene>
    <name evidence="10" type="ORF">C6V83_09130</name>
</gene>
<keyword evidence="8" id="KW-0812">Transmembrane</keyword>
<dbReference type="CDD" id="cd14014">
    <property type="entry name" value="STKc_PknB_like"/>
    <property type="match status" value="1"/>
</dbReference>
<dbReference type="EC" id="2.7.11.1" evidence="1"/>
<dbReference type="GO" id="GO:0004674">
    <property type="term" value="F:protein serine/threonine kinase activity"/>
    <property type="evidence" value="ECO:0007669"/>
    <property type="project" value="UniProtKB-KW"/>
</dbReference>
<dbReference type="Proteomes" id="UP000239814">
    <property type="component" value="Chromosome"/>
</dbReference>
<dbReference type="RefSeq" id="WP_105942142.1">
    <property type="nucleotide sequence ID" value="NZ_CP027433.1"/>
</dbReference>
<dbReference type="GO" id="GO:0005524">
    <property type="term" value="F:ATP binding"/>
    <property type="evidence" value="ECO:0007669"/>
    <property type="project" value="UniProtKB-KW"/>
</dbReference>
<organism evidence="10 11">
    <name type="scientific">Gordonia iterans</name>
    <dbReference type="NCBI Taxonomy" id="1004901"/>
    <lineage>
        <taxon>Bacteria</taxon>
        <taxon>Bacillati</taxon>
        <taxon>Actinomycetota</taxon>
        <taxon>Actinomycetes</taxon>
        <taxon>Mycobacteriales</taxon>
        <taxon>Gordoniaceae</taxon>
        <taxon>Gordonia</taxon>
    </lineage>
</organism>
<keyword evidence="3" id="KW-0808">Transferase</keyword>
<keyword evidence="6" id="KW-0067">ATP-binding</keyword>
<keyword evidence="11" id="KW-1185">Reference proteome</keyword>
<keyword evidence="8" id="KW-1133">Transmembrane helix</keyword>
<feature type="region of interest" description="Disordered" evidence="7">
    <location>
        <begin position="350"/>
        <end position="381"/>
    </location>
</feature>
<feature type="domain" description="Protein kinase" evidence="9">
    <location>
        <begin position="13"/>
        <end position="268"/>
    </location>
</feature>